<accession>A0A4D6L2S1</accession>
<gene>
    <name evidence="2" type="ORF">DEO72_LG2g3130</name>
</gene>
<name>A0A4D6L2S1_VIGUN</name>
<evidence type="ECO:0000313" key="3">
    <source>
        <dbReference type="Proteomes" id="UP000501690"/>
    </source>
</evidence>
<organism evidence="2 3">
    <name type="scientific">Vigna unguiculata</name>
    <name type="common">Cowpea</name>
    <dbReference type="NCBI Taxonomy" id="3917"/>
    <lineage>
        <taxon>Eukaryota</taxon>
        <taxon>Viridiplantae</taxon>
        <taxon>Streptophyta</taxon>
        <taxon>Embryophyta</taxon>
        <taxon>Tracheophyta</taxon>
        <taxon>Spermatophyta</taxon>
        <taxon>Magnoliopsida</taxon>
        <taxon>eudicotyledons</taxon>
        <taxon>Gunneridae</taxon>
        <taxon>Pentapetalae</taxon>
        <taxon>rosids</taxon>
        <taxon>fabids</taxon>
        <taxon>Fabales</taxon>
        <taxon>Fabaceae</taxon>
        <taxon>Papilionoideae</taxon>
        <taxon>50 kb inversion clade</taxon>
        <taxon>NPAAA clade</taxon>
        <taxon>indigoferoid/millettioid clade</taxon>
        <taxon>Phaseoleae</taxon>
        <taxon>Vigna</taxon>
    </lineage>
</organism>
<feature type="region of interest" description="Disordered" evidence="1">
    <location>
        <begin position="114"/>
        <end position="143"/>
    </location>
</feature>
<proteinExistence type="predicted"/>
<evidence type="ECO:0000256" key="1">
    <source>
        <dbReference type="SAM" id="MobiDB-lite"/>
    </source>
</evidence>
<evidence type="ECO:0000313" key="2">
    <source>
        <dbReference type="EMBL" id="QCD82789.1"/>
    </source>
</evidence>
<feature type="compositionally biased region" description="Polar residues" evidence="1">
    <location>
        <begin position="13"/>
        <end position="26"/>
    </location>
</feature>
<sequence length="165" mass="17979">METSAPPQHHRSNAPSSPWQQRTRASITPPPSPSSLAQNATVPPPSSTIATPFSSPPRSFSTTRQPWQPPRANQNTAISIFSAFMTTARRHSQPLQRASAHGHHEQQRLFTTCSAAPSSREPVPPLHLQPPRPPEKPPRPLPVVTIAPTTVVEEDIGKQKLLGRA</sequence>
<dbReference type="AlphaFoldDB" id="A0A4D6L2S1"/>
<feature type="compositionally biased region" description="Low complexity" evidence="1">
    <location>
        <begin position="51"/>
        <end position="64"/>
    </location>
</feature>
<protein>
    <submittedName>
        <fullName evidence="2">Uncharacterized protein</fullName>
    </submittedName>
</protein>
<feature type="region of interest" description="Disordered" evidence="1">
    <location>
        <begin position="1"/>
        <end position="75"/>
    </location>
</feature>
<dbReference type="Proteomes" id="UP000501690">
    <property type="component" value="Linkage Group LG2"/>
</dbReference>
<reference evidence="2 3" key="1">
    <citation type="submission" date="2019-04" db="EMBL/GenBank/DDBJ databases">
        <title>An improved genome assembly and genetic linkage map for asparagus bean, Vigna unguiculata ssp. sesquipedialis.</title>
        <authorList>
            <person name="Xia Q."/>
            <person name="Zhang R."/>
            <person name="Dong Y."/>
        </authorList>
    </citation>
    <scope>NUCLEOTIDE SEQUENCE [LARGE SCALE GENOMIC DNA]</scope>
    <source>
        <tissue evidence="2">Leaf</tissue>
    </source>
</reference>
<feature type="region of interest" description="Disordered" evidence="1">
    <location>
        <begin position="89"/>
        <end position="108"/>
    </location>
</feature>
<dbReference type="EMBL" id="CP039346">
    <property type="protein sequence ID" value="QCD82789.1"/>
    <property type="molecule type" value="Genomic_DNA"/>
</dbReference>
<keyword evidence="3" id="KW-1185">Reference proteome</keyword>
<feature type="compositionally biased region" description="Pro residues" evidence="1">
    <location>
        <begin position="122"/>
        <end position="132"/>
    </location>
</feature>